<evidence type="ECO:0000313" key="10">
    <source>
        <dbReference type="Proteomes" id="UP000198538"/>
    </source>
</evidence>
<evidence type="ECO:0000256" key="1">
    <source>
        <dbReference type="ARBA" id="ARBA00001933"/>
    </source>
</evidence>
<dbReference type="InterPro" id="IPR036388">
    <property type="entry name" value="WH-like_DNA-bd_sf"/>
</dbReference>
<dbReference type="PROSITE" id="PS50949">
    <property type="entry name" value="HTH_GNTR"/>
    <property type="match status" value="1"/>
</dbReference>
<dbReference type="SUPFAM" id="SSF53383">
    <property type="entry name" value="PLP-dependent transferases"/>
    <property type="match status" value="1"/>
</dbReference>
<comment type="similarity">
    <text evidence="2">In the C-terminal section; belongs to the class-I pyridoxal-phosphate-dependent aminotransferase family.</text>
</comment>
<dbReference type="InterPro" id="IPR004839">
    <property type="entry name" value="Aminotransferase_I/II_large"/>
</dbReference>
<dbReference type="CDD" id="cd00609">
    <property type="entry name" value="AAT_like"/>
    <property type="match status" value="1"/>
</dbReference>
<evidence type="ECO:0000256" key="7">
    <source>
        <dbReference type="ARBA" id="ARBA00023163"/>
    </source>
</evidence>
<evidence type="ECO:0000256" key="6">
    <source>
        <dbReference type="ARBA" id="ARBA00023125"/>
    </source>
</evidence>
<keyword evidence="5" id="KW-0805">Transcription regulation</keyword>
<evidence type="ECO:0000256" key="3">
    <source>
        <dbReference type="ARBA" id="ARBA00022576"/>
    </source>
</evidence>
<dbReference type="GO" id="GO:0003700">
    <property type="term" value="F:DNA-binding transcription factor activity"/>
    <property type="evidence" value="ECO:0007669"/>
    <property type="project" value="InterPro"/>
</dbReference>
<keyword evidence="3 9" id="KW-0032">Aminotransferase</keyword>
<dbReference type="InterPro" id="IPR000524">
    <property type="entry name" value="Tscrpt_reg_HTH_GntR"/>
</dbReference>
<keyword evidence="7" id="KW-0804">Transcription</keyword>
<dbReference type="AlphaFoldDB" id="A0A1G5L3J6"/>
<dbReference type="InterPro" id="IPR036390">
    <property type="entry name" value="WH_DNA-bd_sf"/>
</dbReference>
<dbReference type="InterPro" id="IPR015424">
    <property type="entry name" value="PyrdxlP-dep_Trfase"/>
</dbReference>
<dbReference type="InterPro" id="IPR015421">
    <property type="entry name" value="PyrdxlP-dep_Trfase_major"/>
</dbReference>
<dbReference type="EMBL" id="FMVM01000019">
    <property type="protein sequence ID" value="SCZ06860.1"/>
    <property type="molecule type" value="Genomic_DNA"/>
</dbReference>
<evidence type="ECO:0000256" key="4">
    <source>
        <dbReference type="ARBA" id="ARBA00022898"/>
    </source>
</evidence>
<dbReference type="InterPro" id="IPR051446">
    <property type="entry name" value="HTH_trans_reg/aminotransferase"/>
</dbReference>
<dbReference type="Pfam" id="PF00155">
    <property type="entry name" value="Aminotran_1_2"/>
    <property type="match status" value="1"/>
</dbReference>
<comment type="cofactor">
    <cofactor evidence="1">
        <name>pyridoxal 5'-phosphate</name>
        <dbReference type="ChEBI" id="CHEBI:597326"/>
    </cofactor>
</comment>
<organism evidence="9 10">
    <name type="scientific">Paenibacillus polysaccharolyticus</name>
    <dbReference type="NCBI Taxonomy" id="582692"/>
    <lineage>
        <taxon>Bacteria</taxon>
        <taxon>Bacillati</taxon>
        <taxon>Bacillota</taxon>
        <taxon>Bacilli</taxon>
        <taxon>Bacillales</taxon>
        <taxon>Paenibacillaceae</taxon>
        <taxon>Paenibacillus</taxon>
    </lineage>
</organism>
<dbReference type="STRING" id="582692.SAMN05720606_11914"/>
<dbReference type="GO" id="GO:0008483">
    <property type="term" value="F:transaminase activity"/>
    <property type="evidence" value="ECO:0007669"/>
    <property type="project" value="UniProtKB-KW"/>
</dbReference>
<dbReference type="SMART" id="SM00345">
    <property type="entry name" value="HTH_GNTR"/>
    <property type="match status" value="1"/>
</dbReference>
<gene>
    <name evidence="9" type="ORF">SAMN05720606_11914</name>
</gene>
<dbReference type="PANTHER" id="PTHR46577">
    <property type="entry name" value="HTH-TYPE TRANSCRIPTIONAL REGULATORY PROTEIN GABR"/>
    <property type="match status" value="1"/>
</dbReference>
<keyword evidence="9" id="KW-0808">Transferase</keyword>
<evidence type="ECO:0000256" key="2">
    <source>
        <dbReference type="ARBA" id="ARBA00005384"/>
    </source>
</evidence>
<dbReference type="GO" id="GO:0003677">
    <property type="term" value="F:DNA binding"/>
    <property type="evidence" value="ECO:0007669"/>
    <property type="project" value="UniProtKB-KW"/>
</dbReference>
<dbReference type="CDD" id="cd07377">
    <property type="entry name" value="WHTH_GntR"/>
    <property type="match status" value="1"/>
</dbReference>
<evidence type="ECO:0000259" key="8">
    <source>
        <dbReference type="PROSITE" id="PS50949"/>
    </source>
</evidence>
<proteinExistence type="inferred from homology"/>
<keyword evidence="4" id="KW-0663">Pyridoxal phosphate</keyword>
<dbReference type="Pfam" id="PF00392">
    <property type="entry name" value="GntR"/>
    <property type="match status" value="1"/>
</dbReference>
<dbReference type="Proteomes" id="UP000198538">
    <property type="component" value="Unassembled WGS sequence"/>
</dbReference>
<dbReference type="SUPFAM" id="SSF46785">
    <property type="entry name" value="Winged helix' DNA-binding domain"/>
    <property type="match status" value="1"/>
</dbReference>
<accession>A0A1G5L3J6</accession>
<keyword evidence="10" id="KW-1185">Reference proteome</keyword>
<dbReference type="Gene3D" id="1.10.10.10">
    <property type="entry name" value="Winged helix-like DNA-binding domain superfamily/Winged helix DNA-binding domain"/>
    <property type="match status" value="1"/>
</dbReference>
<evidence type="ECO:0000256" key="5">
    <source>
        <dbReference type="ARBA" id="ARBA00023015"/>
    </source>
</evidence>
<sequence length="505" mass="57085">MMQLPKLDERDSVPVYIQLSDHIKREIFRGELVEHSRLPSVRKWAELLGISTTPVEAAYQQLIAEGYVYSEPRRGYRVRAVVEGYHDMLLGKSDIHTAENEKGVNYARTNNKQGQAGSTVVSPDLLSLRPVTNVTYDFHMSHNDFSLFPYMKWQQYANRVWREESKDLLFYGNPQGEWGLRNEIAAYLGQFRGVRCTPGQIVIGAEQHLLMSLLTQTMLRKGGVRSIAVENPGYRLLPGTFRNYGYEIIPISLDSEGINLDELDQADVSLAGVSPSHQFPMGMPMPISRRLALLDWAERSGAYLIEDDYDGEFRYSGRPISSMQGLRENAPVIYMGGFSQVLAPAFCVHYMVLPKELVPHFGEVYRVVLFEQSASRLHQRTLELFMRDGELGKHIRKMRNLYKRKHDLTVQAIQQHFGSQPGMEIKGEQAGFHLVLRLINPNTARNMVATALEGGIRVASADYLWAEGSAPADGKREFIIGFAGIEAENIEPGIAALARVWETFC</sequence>
<keyword evidence="6" id="KW-0238">DNA-binding</keyword>
<dbReference type="GO" id="GO:0030170">
    <property type="term" value="F:pyridoxal phosphate binding"/>
    <property type="evidence" value="ECO:0007669"/>
    <property type="project" value="InterPro"/>
</dbReference>
<feature type="domain" description="HTH gntR-type" evidence="8">
    <location>
        <begin position="13"/>
        <end position="81"/>
    </location>
</feature>
<protein>
    <submittedName>
        <fullName evidence="9">GntR family transcriptional regulator / MocR family aminotransferase</fullName>
    </submittedName>
</protein>
<evidence type="ECO:0000313" key="9">
    <source>
        <dbReference type="EMBL" id="SCZ06860.1"/>
    </source>
</evidence>
<dbReference type="Gene3D" id="3.40.640.10">
    <property type="entry name" value="Type I PLP-dependent aspartate aminotransferase-like (Major domain)"/>
    <property type="match status" value="1"/>
</dbReference>
<dbReference type="PANTHER" id="PTHR46577:SF1">
    <property type="entry name" value="HTH-TYPE TRANSCRIPTIONAL REGULATORY PROTEIN GABR"/>
    <property type="match status" value="1"/>
</dbReference>
<dbReference type="RefSeq" id="WP_090924096.1">
    <property type="nucleotide sequence ID" value="NZ_FMVM01000019.1"/>
</dbReference>
<name>A0A1G5L3J6_9BACL</name>
<reference evidence="10" key="1">
    <citation type="submission" date="2016-10" db="EMBL/GenBank/DDBJ databases">
        <authorList>
            <person name="Varghese N."/>
            <person name="Submissions S."/>
        </authorList>
    </citation>
    <scope>NUCLEOTIDE SEQUENCE [LARGE SCALE GENOMIC DNA]</scope>
    <source>
        <strain evidence="10">BL9</strain>
    </source>
</reference>